<protein>
    <submittedName>
        <fullName evidence="3">Uncharacterized protein</fullName>
    </submittedName>
</protein>
<evidence type="ECO:0000256" key="1">
    <source>
        <dbReference type="SAM" id="MobiDB-lite"/>
    </source>
</evidence>
<evidence type="ECO:0000313" key="4">
    <source>
        <dbReference type="Proteomes" id="UP000554286"/>
    </source>
</evidence>
<sequence length="165" mass="17125">MQASTNTRVARCRTIVLLAVGMMLTVAGCGRPFVDSRREAGQANPVGASTLDRPVICYAKGETSAAEVLAMAARVCAETDRVPRFDREDALQCRLMQPWRAFFTCVDPGGAGAGTVPPDGTGVGPGAGPGLGGDGPAAWRTPRLGVEDWDGSLYPGGTPPTPPRL</sequence>
<feature type="transmembrane region" description="Helical" evidence="2">
    <location>
        <begin position="12"/>
        <end position="34"/>
    </location>
</feature>
<reference evidence="3 4" key="1">
    <citation type="submission" date="2020-08" db="EMBL/GenBank/DDBJ databases">
        <title>Genome sequencing of Purple Non-Sulfur Bacteria from various extreme environments.</title>
        <authorList>
            <person name="Mayer M."/>
        </authorList>
    </citation>
    <scope>NUCLEOTIDE SEQUENCE [LARGE SCALE GENOMIC DNA]</scope>
    <source>
        <strain evidence="3 4">JA131</strain>
    </source>
</reference>
<feature type="compositionally biased region" description="Gly residues" evidence="1">
    <location>
        <begin position="121"/>
        <end position="135"/>
    </location>
</feature>
<dbReference type="Proteomes" id="UP000554286">
    <property type="component" value="Unassembled WGS sequence"/>
</dbReference>
<keyword evidence="4" id="KW-1185">Reference proteome</keyword>
<keyword evidence="2" id="KW-0812">Transmembrane</keyword>
<evidence type="ECO:0000313" key="3">
    <source>
        <dbReference type="EMBL" id="MBB4267237.1"/>
    </source>
</evidence>
<gene>
    <name evidence="3" type="ORF">GGD89_002878</name>
</gene>
<dbReference type="RefSeq" id="WP_184046432.1">
    <property type="nucleotide sequence ID" value="NZ_JACIGK010000023.1"/>
</dbReference>
<name>A0A7W6RF95_9PROT</name>
<evidence type="ECO:0000256" key="2">
    <source>
        <dbReference type="SAM" id="Phobius"/>
    </source>
</evidence>
<proteinExistence type="predicted"/>
<accession>A0A7W6RF95</accession>
<keyword evidence="2" id="KW-0472">Membrane</keyword>
<feature type="region of interest" description="Disordered" evidence="1">
    <location>
        <begin position="114"/>
        <end position="165"/>
    </location>
</feature>
<dbReference type="AlphaFoldDB" id="A0A7W6RF95"/>
<organism evidence="3 4">
    <name type="scientific">Roseospira visakhapatnamensis</name>
    <dbReference type="NCBI Taxonomy" id="390880"/>
    <lineage>
        <taxon>Bacteria</taxon>
        <taxon>Pseudomonadati</taxon>
        <taxon>Pseudomonadota</taxon>
        <taxon>Alphaproteobacteria</taxon>
        <taxon>Rhodospirillales</taxon>
        <taxon>Rhodospirillaceae</taxon>
        <taxon>Roseospira</taxon>
    </lineage>
</organism>
<dbReference type="EMBL" id="JACIGK010000023">
    <property type="protein sequence ID" value="MBB4267237.1"/>
    <property type="molecule type" value="Genomic_DNA"/>
</dbReference>
<comment type="caution">
    <text evidence="3">The sequence shown here is derived from an EMBL/GenBank/DDBJ whole genome shotgun (WGS) entry which is preliminary data.</text>
</comment>
<keyword evidence="2" id="KW-1133">Transmembrane helix</keyword>